<proteinExistence type="predicted"/>
<evidence type="ECO:0000313" key="1">
    <source>
        <dbReference type="EMBL" id="BAV64361.1"/>
    </source>
</evidence>
<keyword evidence="2" id="KW-1185">Reference proteome</keyword>
<accession>A0A1E1F1M5</accession>
<name>A0A1E1F1M5_9SPHN</name>
<dbReference type="EMBL" id="AP017655">
    <property type="protein sequence ID" value="BAV64361.1"/>
    <property type="molecule type" value="Genomic_DNA"/>
</dbReference>
<dbReference type="InterPro" id="IPR010848">
    <property type="entry name" value="DUF1465"/>
</dbReference>
<reference evidence="1 2" key="1">
    <citation type="submission" date="2016-10" db="EMBL/GenBank/DDBJ databases">
        <title>Complete Genome Sequence of the Nonylphenol-Degrading Bacterium Sphingobium cloacae JCM 10874T.</title>
        <authorList>
            <person name="Ootsuka M."/>
            <person name="Nishizawa T."/>
            <person name="Ohta H."/>
        </authorList>
    </citation>
    <scope>NUCLEOTIDE SEQUENCE [LARGE SCALE GENOMIC DNA]</scope>
    <source>
        <strain evidence="1 2">JCM 10874</strain>
    </source>
</reference>
<gene>
    <name evidence="1" type="ORF">SCLO_1013210</name>
</gene>
<dbReference type="InterPro" id="IPR038301">
    <property type="entry name" value="AraC-like_sf"/>
</dbReference>
<dbReference type="Gene3D" id="1.10.8.930">
    <property type="entry name" value="Protein of unknown function DUF1465"/>
    <property type="match status" value="1"/>
</dbReference>
<dbReference type="Pfam" id="PF07323">
    <property type="entry name" value="DUF1465"/>
    <property type="match status" value="1"/>
</dbReference>
<protein>
    <submittedName>
        <fullName evidence="1">Uncharacterized protein</fullName>
    </submittedName>
</protein>
<dbReference type="AlphaFoldDB" id="A0A1E1F1M5"/>
<dbReference type="Proteomes" id="UP000218272">
    <property type="component" value="Chromosome SCLO_1"/>
</dbReference>
<organism evidence="1 2">
    <name type="scientific">Sphingobium cloacae</name>
    <dbReference type="NCBI Taxonomy" id="120107"/>
    <lineage>
        <taxon>Bacteria</taxon>
        <taxon>Pseudomonadati</taxon>
        <taxon>Pseudomonadota</taxon>
        <taxon>Alphaproteobacteria</taxon>
        <taxon>Sphingomonadales</taxon>
        <taxon>Sphingomonadaceae</taxon>
        <taxon>Sphingobium</taxon>
    </lineage>
</organism>
<sequence length="165" mass="18349">MCQSGAMGKAASLDRGLHQRLVDSLYVEAMVMADEARSYFDSDALPGDLTGDPLQRVAFACESLKVTTRLMHVIAWLLSQRAWQRGEIGDADMRDEKYRLGAAAQSDPALVADFPFAARSLVEASQELYERVARLQGRIDLMRRPDGKEPQSPARALMDRLNTSF</sequence>
<dbReference type="KEGG" id="sclo:SCLO_1013210"/>
<evidence type="ECO:0000313" key="2">
    <source>
        <dbReference type="Proteomes" id="UP000218272"/>
    </source>
</evidence>